<feature type="region of interest" description="Disordered" evidence="3">
    <location>
        <begin position="1"/>
        <end position="36"/>
    </location>
</feature>
<evidence type="ECO:0000256" key="2">
    <source>
        <dbReference type="ARBA" id="ARBA00022898"/>
    </source>
</evidence>
<accession>A0A6G9YEK6</accession>
<dbReference type="PANTHER" id="PTHR10314">
    <property type="entry name" value="CYSTATHIONINE BETA-SYNTHASE"/>
    <property type="match status" value="1"/>
</dbReference>
<evidence type="ECO:0000313" key="6">
    <source>
        <dbReference type="Proteomes" id="UP000503540"/>
    </source>
</evidence>
<evidence type="ECO:0000256" key="1">
    <source>
        <dbReference type="ARBA" id="ARBA00001933"/>
    </source>
</evidence>
<sequence length="497" mass="53747">MPGQSRSGRHRLQDPVGGDRYRRAPDPFRPARRNGLAARRIRDVAGRHGARAAGRGTSGMRWPGSARSLLYRSALTGQRQADGVFGPVGRSSLPCSSFAAGRRPRYRKRQSMNKIALDDPTEIPAALVAAPIPARRPHALVGNTPVMWVGAPLAPCGRGFWAKLEGFNPGGMKDRPALHMVRCAEQRGELAPGARIIESSSGTLGLGLALAGISTRHPVVVVTDPGLEPMVARLLNAYGARIELVDEPHPVGGWQQARRERVAELLERDTGAWCPDQYNNPDNVAGYESLALELIGQLGRVDVLVCAVGTGGHSAGVARVLRRFNPAMRLVGVDTIRSTIFGQPAGPRLMRGLGSSIHPANVDYRAFDEIHWVAPSEAVWACRTLAATHYATGGWSVGAVALVAGWVARVHDPDVRIAAIFPDGPHRYFDTVYNDAYCAEHELLDIDPPVEPATIDHPARTTVTSWTRCTTVLIPERAADYGPLVPTHWPKPARADR</sequence>
<comment type="cofactor">
    <cofactor evidence="1">
        <name>pyridoxal 5'-phosphate</name>
        <dbReference type="ChEBI" id="CHEBI:597326"/>
    </cofactor>
</comment>
<feature type="compositionally biased region" description="Basic and acidic residues" evidence="3">
    <location>
        <begin position="11"/>
        <end position="26"/>
    </location>
</feature>
<keyword evidence="6" id="KW-1185">Reference proteome</keyword>
<dbReference type="AlphaFoldDB" id="A0A6G9YEK6"/>
<feature type="region of interest" description="Disordered" evidence="3">
    <location>
        <begin position="42"/>
        <end position="61"/>
    </location>
</feature>
<reference evidence="5 6" key="1">
    <citation type="journal article" date="2019" name="ACS Chem. Biol.">
        <title>Identification and Mobilization of a Cryptic Antibiotic Biosynthesis Gene Locus from a Human-Pathogenic Nocardia Isolate.</title>
        <authorList>
            <person name="Herisse M."/>
            <person name="Ishida K."/>
            <person name="Porter J.L."/>
            <person name="Howden B."/>
            <person name="Hertweck C."/>
            <person name="Stinear T.P."/>
            <person name="Pidot S.J."/>
        </authorList>
    </citation>
    <scope>NUCLEOTIDE SEQUENCE [LARGE SCALE GENOMIC DNA]</scope>
    <source>
        <strain evidence="5 6">AUSMDU00012717</strain>
    </source>
</reference>
<protein>
    <submittedName>
        <fullName evidence="5">Pyridoxal-phosphate dependent enzyme</fullName>
    </submittedName>
</protein>
<evidence type="ECO:0000256" key="3">
    <source>
        <dbReference type="SAM" id="MobiDB-lite"/>
    </source>
</evidence>
<dbReference type="GO" id="GO:1901605">
    <property type="term" value="P:alpha-amino acid metabolic process"/>
    <property type="evidence" value="ECO:0007669"/>
    <property type="project" value="UniProtKB-ARBA"/>
</dbReference>
<keyword evidence="2" id="KW-0663">Pyridoxal phosphate</keyword>
<name>A0A6G9YEK6_9NOCA</name>
<dbReference type="InterPro" id="IPR036052">
    <property type="entry name" value="TrpB-like_PALP_sf"/>
</dbReference>
<dbReference type="InterPro" id="IPR050214">
    <property type="entry name" value="Cys_Synth/Cystath_Beta-Synth"/>
</dbReference>
<dbReference type="Proteomes" id="UP000503540">
    <property type="component" value="Chromosome"/>
</dbReference>
<proteinExistence type="predicted"/>
<organism evidence="5 6">
    <name type="scientific">Nocardia arthritidis</name>
    <dbReference type="NCBI Taxonomy" id="228602"/>
    <lineage>
        <taxon>Bacteria</taxon>
        <taxon>Bacillati</taxon>
        <taxon>Actinomycetota</taxon>
        <taxon>Actinomycetes</taxon>
        <taxon>Mycobacteriales</taxon>
        <taxon>Nocardiaceae</taxon>
        <taxon>Nocardia</taxon>
    </lineage>
</organism>
<dbReference type="InterPro" id="IPR001926">
    <property type="entry name" value="TrpB-like_PALP"/>
</dbReference>
<dbReference type="Gene3D" id="3.40.50.1100">
    <property type="match status" value="2"/>
</dbReference>
<dbReference type="KEGG" id="nah:F5544_18010"/>
<dbReference type="SUPFAM" id="SSF53686">
    <property type="entry name" value="Tryptophan synthase beta subunit-like PLP-dependent enzymes"/>
    <property type="match status" value="1"/>
</dbReference>
<dbReference type="Pfam" id="PF00291">
    <property type="entry name" value="PALP"/>
    <property type="match status" value="1"/>
</dbReference>
<dbReference type="EMBL" id="CP046172">
    <property type="protein sequence ID" value="QIS11476.1"/>
    <property type="molecule type" value="Genomic_DNA"/>
</dbReference>
<feature type="domain" description="Tryptophan synthase beta chain-like PALP" evidence="4">
    <location>
        <begin position="140"/>
        <end position="409"/>
    </location>
</feature>
<dbReference type="CDD" id="cd01561">
    <property type="entry name" value="CBS_like"/>
    <property type="match status" value="1"/>
</dbReference>
<gene>
    <name evidence="5" type="ORF">F5544_18010</name>
</gene>
<evidence type="ECO:0000313" key="5">
    <source>
        <dbReference type="EMBL" id="QIS11476.1"/>
    </source>
</evidence>
<evidence type="ECO:0000259" key="4">
    <source>
        <dbReference type="Pfam" id="PF00291"/>
    </source>
</evidence>